<evidence type="ECO:0000256" key="2">
    <source>
        <dbReference type="ARBA" id="ARBA00023125"/>
    </source>
</evidence>
<feature type="domain" description="HTH cro/C1-type" evidence="4">
    <location>
        <begin position="14"/>
        <end position="68"/>
    </location>
</feature>
<evidence type="ECO:0000313" key="5">
    <source>
        <dbReference type="EMBL" id="RWX47087.1"/>
    </source>
</evidence>
<dbReference type="GO" id="GO:0003677">
    <property type="term" value="F:DNA binding"/>
    <property type="evidence" value="ECO:0007669"/>
    <property type="project" value="UniProtKB-KW"/>
</dbReference>
<dbReference type="GO" id="GO:0003700">
    <property type="term" value="F:DNA-binding transcription factor activity"/>
    <property type="evidence" value="ECO:0007669"/>
    <property type="project" value="TreeGrafter"/>
</dbReference>
<dbReference type="SUPFAM" id="SSF47413">
    <property type="entry name" value="lambda repressor-like DNA-binding domains"/>
    <property type="match status" value="1"/>
</dbReference>
<gene>
    <name evidence="5" type="ORF">H206_00127</name>
</gene>
<dbReference type="InterPro" id="IPR050807">
    <property type="entry name" value="TransReg_Diox_bact_type"/>
</dbReference>
<dbReference type="AlphaFoldDB" id="A0A444J1N2"/>
<evidence type="ECO:0000313" key="6">
    <source>
        <dbReference type="Proteomes" id="UP000287853"/>
    </source>
</evidence>
<dbReference type="PROSITE" id="PS50943">
    <property type="entry name" value="HTH_CROC1"/>
    <property type="match status" value="1"/>
</dbReference>
<name>A0A444J1N2_9BACT</name>
<keyword evidence="3" id="KW-0804">Transcription</keyword>
<reference evidence="5 6" key="1">
    <citation type="submission" date="2017-01" db="EMBL/GenBank/DDBJ databases">
        <title>The cable genome- insights into the physiology and evolution of filamentous bacteria capable of sulfide oxidation via long distance electron transfer.</title>
        <authorList>
            <person name="Schreiber L."/>
            <person name="Bjerg J.T."/>
            <person name="Boggild A."/>
            <person name="Van De Vossenberg J."/>
            <person name="Meysman F."/>
            <person name="Nielsen L.P."/>
            <person name="Schramm A."/>
            <person name="Kjeldsen K.U."/>
        </authorList>
    </citation>
    <scope>NUCLEOTIDE SEQUENCE [LARGE SCALE GENOMIC DNA]</scope>
    <source>
        <strain evidence="5">MCF</strain>
    </source>
</reference>
<dbReference type="Proteomes" id="UP000287853">
    <property type="component" value="Unassembled WGS sequence"/>
</dbReference>
<dbReference type="Gene3D" id="1.10.260.40">
    <property type="entry name" value="lambda repressor-like DNA-binding domains"/>
    <property type="match status" value="1"/>
</dbReference>
<dbReference type="InterPro" id="IPR001387">
    <property type="entry name" value="Cro/C1-type_HTH"/>
</dbReference>
<dbReference type="GO" id="GO:0005829">
    <property type="term" value="C:cytosol"/>
    <property type="evidence" value="ECO:0007669"/>
    <property type="project" value="TreeGrafter"/>
</dbReference>
<accession>A0A444J1N2</accession>
<evidence type="ECO:0000259" key="4">
    <source>
        <dbReference type="PROSITE" id="PS50943"/>
    </source>
</evidence>
<protein>
    <submittedName>
        <fullName evidence="5">DNA-binding transcriptional regulator, XRE-family HTH domain</fullName>
    </submittedName>
</protein>
<keyword evidence="6" id="KW-1185">Reference proteome</keyword>
<dbReference type="PANTHER" id="PTHR46797:SF23">
    <property type="entry name" value="HTH-TYPE TRANSCRIPTIONAL REGULATOR SUTR"/>
    <property type="match status" value="1"/>
</dbReference>
<organism evidence="5 6">
    <name type="scientific">Candidatus Electrothrix aarhusensis</name>
    <dbReference type="NCBI Taxonomy" id="1859131"/>
    <lineage>
        <taxon>Bacteria</taxon>
        <taxon>Pseudomonadati</taxon>
        <taxon>Thermodesulfobacteriota</taxon>
        <taxon>Desulfobulbia</taxon>
        <taxon>Desulfobulbales</taxon>
        <taxon>Desulfobulbaceae</taxon>
        <taxon>Candidatus Electrothrix</taxon>
    </lineage>
</organism>
<dbReference type="PANTHER" id="PTHR46797">
    <property type="entry name" value="HTH-TYPE TRANSCRIPTIONAL REGULATOR"/>
    <property type="match status" value="1"/>
</dbReference>
<proteinExistence type="predicted"/>
<dbReference type="InterPro" id="IPR010982">
    <property type="entry name" value="Lambda_DNA-bd_dom_sf"/>
</dbReference>
<sequence>MNEEDILKEFGNTLQKYRKEKDWSQEKLSEVAYLDRTYISSVERGQRNISIINICKLANALEIPIGNLLRNVGDYHEQH</sequence>
<dbReference type="Pfam" id="PF01381">
    <property type="entry name" value="HTH_3"/>
    <property type="match status" value="1"/>
</dbReference>
<keyword evidence="2 5" id="KW-0238">DNA-binding</keyword>
<dbReference type="CDD" id="cd00093">
    <property type="entry name" value="HTH_XRE"/>
    <property type="match status" value="1"/>
</dbReference>
<dbReference type="EMBL" id="MTKO01000041">
    <property type="protein sequence ID" value="RWX47087.1"/>
    <property type="molecule type" value="Genomic_DNA"/>
</dbReference>
<comment type="caution">
    <text evidence="5">The sequence shown here is derived from an EMBL/GenBank/DDBJ whole genome shotgun (WGS) entry which is preliminary data.</text>
</comment>
<evidence type="ECO:0000256" key="3">
    <source>
        <dbReference type="ARBA" id="ARBA00023163"/>
    </source>
</evidence>
<evidence type="ECO:0000256" key="1">
    <source>
        <dbReference type="ARBA" id="ARBA00023015"/>
    </source>
</evidence>
<dbReference type="SMART" id="SM00530">
    <property type="entry name" value="HTH_XRE"/>
    <property type="match status" value="1"/>
</dbReference>
<keyword evidence="1" id="KW-0805">Transcription regulation</keyword>